<accession>A0A397YWU8</accession>
<dbReference type="InterPro" id="IPR008974">
    <property type="entry name" value="TRAF-like"/>
</dbReference>
<dbReference type="PANTHER" id="PTHR46236">
    <property type="entry name" value="TRAF-LIKE SUPERFAMILY PROTEIN"/>
    <property type="match status" value="1"/>
</dbReference>
<dbReference type="InterPro" id="IPR002083">
    <property type="entry name" value="MATH/TRAF_dom"/>
</dbReference>
<evidence type="ECO:0000256" key="1">
    <source>
        <dbReference type="ARBA" id="ARBA00023054"/>
    </source>
</evidence>
<reference evidence="3 4" key="1">
    <citation type="submission" date="2018-06" db="EMBL/GenBank/DDBJ databases">
        <title>WGS assembly of Brassica rapa FPsc.</title>
        <authorList>
            <person name="Bowman J."/>
            <person name="Kohchi T."/>
            <person name="Yamato K."/>
            <person name="Jenkins J."/>
            <person name="Shu S."/>
            <person name="Ishizaki K."/>
            <person name="Yamaoka S."/>
            <person name="Nishihama R."/>
            <person name="Nakamura Y."/>
            <person name="Berger F."/>
            <person name="Adam C."/>
            <person name="Aki S."/>
            <person name="Althoff F."/>
            <person name="Araki T."/>
            <person name="Arteaga-Vazquez M."/>
            <person name="Balasubrmanian S."/>
            <person name="Bauer D."/>
            <person name="Boehm C."/>
            <person name="Briginshaw L."/>
            <person name="Caballero-Perez J."/>
            <person name="Catarino B."/>
            <person name="Chen F."/>
            <person name="Chiyoda S."/>
            <person name="Chovatia M."/>
            <person name="Davies K."/>
            <person name="Delmans M."/>
            <person name="Demura T."/>
            <person name="Dierschke T."/>
            <person name="Dolan L."/>
            <person name="Dorantes-Acosta A."/>
            <person name="Eklund D."/>
            <person name="Florent S."/>
            <person name="Flores-Sandoval E."/>
            <person name="Fujiyama A."/>
            <person name="Fukuzawa H."/>
            <person name="Galik B."/>
            <person name="Grimanelli D."/>
            <person name="Grimwood J."/>
            <person name="Grossniklaus U."/>
            <person name="Hamada T."/>
            <person name="Haseloff J."/>
            <person name="Hetherington A."/>
            <person name="Higo A."/>
            <person name="Hirakawa Y."/>
            <person name="Hundley H."/>
            <person name="Ikeda Y."/>
            <person name="Inoue K."/>
            <person name="Inoue S."/>
            <person name="Ishida S."/>
            <person name="Jia Q."/>
            <person name="Kakita M."/>
            <person name="Kanazawa T."/>
            <person name="Kawai Y."/>
            <person name="Kawashima T."/>
            <person name="Kennedy M."/>
            <person name="Kinose K."/>
            <person name="Kinoshita T."/>
            <person name="Kohara Y."/>
            <person name="Koide E."/>
            <person name="Komatsu K."/>
            <person name="Kopischke S."/>
            <person name="Kubo M."/>
            <person name="Kyozuka J."/>
            <person name="Lagercrantz U."/>
            <person name="Lin S."/>
            <person name="Lindquist E."/>
            <person name="Lipzen A."/>
            <person name="Lu C."/>
            <person name="Luna E."/>
            <person name="Martienssen R."/>
            <person name="Minamino N."/>
            <person name="Mizutani M."/>
            <person name="Mizutani M."/>
            <person name="Mochizuki N."/>
            <person name="Monte I."/>
            <person name="Mosher R."/>
            <person name="Nagasaki H."/>
            <person name="Nakagami H."/>
            <person name="Naramoto S."/>
            <person name="Nishitani K."/>
            <person name="Ohtani M."/>
            <person name="Okamoto T."/>
            <person name="Okumura M."/>
            <person name="Phillips J."/>
            <person name="Pollak B."/>
            <person name="Reinders A."/>
            <person name="Roevekamp M."/>
            <person name="Sano R."/>
            <person name="Sawa S."/>
            <person name="Schmid M."/>
            <person name="Shirakawa M."/>
            <person name="Solano R."/>
            <person name="Spunde A."/>
            <person name="Suetsugu N."/>
            <person name="Sugano S."/>
            <person name="Sugiyama A."/>
            <person name="Sun R."/>
            <person name="Suzuki Y."/>
            <person name="Takenaka M."/>
            <person name="Takezawa D."/>
            <person name="Tomogane H."/>
            <person name="Tsuzuki M."/>
            <person name="Ueda T."/>
            <person name="Umeda M."/>
            <person name="Ward J."/>
            <person name="Watanabe Y."/>
            <person name="Yazaki K."/>
            <person name="Yokoyama R."/>
            <person name="Yoshitake Y."/>
            <person name="Yotsui I."/>
            <person name="Zachgo S."/>
            <person name="Schmutz J."/>
        </authorList>
    </citation>
    <scope>NUCLEOTIDE SEQUENCE [LARGE SCALE GENOMIC DNA]</scope>
    <source>
        <strain evidence="4">cv. B-3</strain>
    </source>
</reference>
<proteinExistence type="predicted"/>
<feature type="domain" description="MATH" evidence="2">
    <location>
        <begin position="6"/>
        <end position="130"/>
    </location>
</feature>
<dbReference type="InterPro" id="IPR050804">
    <property type="entry name" value="MCC"/>
</dbReference>
<dbReference type="CDD" id="cd00121">
    <property type="entry name" value="MATH"/>
    <property type="match status" value="1"/>
</dbReference>
<dbReference type="Proteomes" id="UP000264353">
    <property type="component" value="Chromosome A7"/>
</dbReference>
<evidence type="ECO:0000313" key="3">
    <source>
        <dbReference type="EMBL" id="RID54473.1"/>
    </source>
</evidence>
<gene>
    <name evidence="3" type="ORF">BRARA_G01796</name>
</gene>
<dbReference type="SUPFAM" id="SSF49599">
    <property type="entry name" value="TRAF domain-like"/>
    <property type="match status" value="1"/>
</dbReference>
<dbReference type="PANTHER" id="PTHR46236:SF33">
    <property type="entry name" value="MEPRIN AND TRAF-LIKE DOMAIN-CONTAINING PROTEIN-RELATED"/>
    <property type="match status" value="1"/>
</dbReference>
<evidence type="ECO:0000259" key="2">
    <source>
        <dbReference type="PROSITE" id="PS50144"/>
    </source>
</evidence>
<organism evidence="3 4">
    <name type="scientific">Brassica campestris</name>
    <name type="common">Field mustard</name>
    <dbReference type="NCBI Taxonomy" id="3711"/>
    <lineage>
        <taxon>Eukaryota</taxon>
        <taxon>Viridiplantae</taxon>
        <taxon>Streptophyta</taxon>
        <taxon>Embryophyta</taxon>
        <taxon>Tracheophyta</taxon>
        <taxon>Spermatophyta</taxon>
        <taxon>Magnoliopsida</taxon>
        <taxon>eudicotyledons</taxon>
        <taxon>Gunneridae</taxon>
        <taxon>Pentapetalae</taxon>
        <taxon>rosids</taxon>
        <taxon>malvids</taxon>
        <taxon>Brassicales</taxon>
        <taxon>Brassicaceae</taxon>
        <taxon>Brassiceae</taxon>
        <taxon>Brassica</taxon>
    </lineage>
</organism>
<keyword evidence="1" id="KW-0175">Coiled coil</keyword>
<dbReference type="Pfam" id="PF22486">
    <property type="entry name" value="MATH_2"/>
    <property type="match status" value="1"/>
</dbReference>
<dbReference type="PROSITE" id="PS50144">
    <property type="entry name" value="MATH"/>
    <property type="match status" value="1"/>
</dbReference>
<dbReference type="AlphaFoldDB" id="A0A397YWU8"/>
<dbReference type="Gene3D" id="2.60.210.10">
    <property type="entry name" value="Apoptosis, Tumor Necrosis Factor Receptor Associated Protein 2, Chain A"/>
    <property type="match status" value="1"/>
</dbReference>
<evidence type="ECO:0000313" key="4">
    <source>
        <dbReference type="Proteomes" id="UP000264353"/>
    </source>
</evidence>
<name>A0A397YWU8_BRACM</name>
<protein>
    <recommendedName>
        <fullName evidence="2">MATH domain-containing protein</fullName>
    </recommendedName>
</protein>
<dbReference type="EMBL" id="CM010634">
    <property type="protein sequence ID" value="RID54473.1"/>
    <property type="molecule type" value="Genomic_DNA"/>
</dbReference>
<sequence length="186" mass="21057">MMNPVDKKFGWVIKGFSSLQFEKCYSVPVLISDCKWYETYSLYVDLGNNGDYLSLYLDVADFETLPCGWRRYVKLRLTVVNQLSPKLSVKPRTALMESRQFGVPAMLPLFKLENDGGFLVKGQVMIVAELDVFEVIGTFDDVVAAESSDLLKKTSLGINANGTKQVENSVKPPPKKTWNRKFDYCC</sequence>